<evidence type="ECO:0000313" key="3">
    <source>
        <dbReference type="Proteomes" id="UP000639403"/>
    </source>
</evidence>
<evidence type="ECO:0000259" key="1">
    <source>
        <dbReference type="PROSITE" id="PS00028"/>
    </source>
</evidence>
<protein>
    <recommendedName>
        <fullName evidence="1">C2H2-type domain-containing protein</fullName>
    </recommendedName>
</protein>
<dbReference type="PROSITE" id="PS00028">
    <property type="entry name" value="ZINC_FINGER_C2H2_1"/>
    <property type="match status" value="1"/>
</dbReference>
<reference evidence="2" key="1">
    <citation type="submission" date="2020-11" db="EMBL/GenBank/DDBJ databases">
        <authorList>
            <person name="Koelle M."/>
            <person name="Horta M.A.C."/>
            <person name="Nowrousian M."/>
            <person name="Ohm R.A."/>
            <person name="Benz P."/>
            <person name="Pilgard A."/>
        </authorList>
    </citation>
    <scope>NUCLEOTIDE SEQUENCE</scope>
    <source>
        <strain evidence="2">FPRL280</strain>
    </source>
</reference>
<dbReference type="InterPro" id="IPR013087">
    <property type="entry name" value="Znf_C2H2_type"/>
</dbReference>
<gene>
    <name evidence="2" type="ORF">IEO21_04230</name>
</gene>
<dbReference type="Proteomes" id="UP000639403">
    <property type="component" value="Unassembled WGS sequence"/>
</dbReference>
<accession>A0A8H7P4J9</accession>
<proteinExistence type="predicted"/>
<comment type="caution">
    <text evidence="2">The sequence shown here is derived from an EMBL/GenBank/DDBJ whole genome shotgun (WGS) entry which is preliminary data.</text>
</comment>
<sequence>MSADASGSIVCCWGSPICGVTLNDTTPAGIARHLRNYHFPVGQWHNRLRGTCQWRYAGTVPCDREMFQGNFGKHIATVHLRVLETPCPRCRQMFVRPDAVLRHLVSGHCPNF</sequence>
<dbReference type="AlphaFoldDB" id="A0A8H7P4J9"/>
<dbReference type="EMBL" id="JADOXO010000060">
    <property type="protein sequence ID" value="KAF9816055.1"/>
    <property type="molecule type" value="Genomic_DNA"/>
</dbReference>
<evidence type="ECO:0000313" key="2">
    <source>
        <dbReference type="EMBL" id="KAF9816055.1"/>
    </source>
</evidence>
<reference evidence="2" key="2">
    <citation type="journal article" name="Front. Microbiol.">
        <title>Degradative Capacity of Two Strains of Rhodonia placenta: From Phenotype to Genotype.</title>
        <authorList>
            <person name="Kolle M."/>
            <person name="Horta M.A.C."/>
            <person name="Nowrousian M."/>
            <person name="Ohm R.A."/>
            <person name="Benz J.P."/>
            <person name="Pilgard A."/>
        </authorList>
    </citation>
    <scope>NUCLEOTIDE SEQUENCE</scope>
    <source>
        <strain evidence="2">FPRL280</strain>
    </source>
</reference>
<organism evidence="2 3">
    <name type="scientific">Rhodonia placenta</name>
    <dbReference type="NCBI Taxonomy" id="104341"/>
    <lineage>
        <taxon>Eukaryota</taxon>
        <taxon>Fungi</taxon>
        <taxon>Dikarya</taxon>
        <taxon>Basidiomycota</taxon>
        <taxon>Agaricomycotina</taxon>
        <taxon>Agaricomycetes</taxon>
        <taxon>Polyporales</taxon>
        <taxon>Adustoporiaceae</taxon>
        <taxon>Rhodonia</taxon>
    </lineage>
</organism>
<name>A0A8H7P4J9_9APHY</name>
<feature type="domain" description="C2H2-type" evidence="1">
    <location>
        <begin position="87"/>
        <end position="108"/>
    </location>
</feature>